<protein>
    <recommendedName>
        <fullName evidence="12">ZP domain-containing protein</fullName>
    </recommendedName>
</protein>
<evidence type="ECO:0000256" key="5">
    <source>
        <dbReference type="ARBA" id="ARBA00022692"/>
    </source>
</evidence>
<evidence type="ECO:0000256" key="7">
    <source>
        <dbReference type="ARBA" id="ARBA00023136"/>
    </source>
</evidence>
<dbReference type="Gene3D" id="2.60.40.4100">
    <property type="entry name" value="Zona pellucida, ZP-C domain"/>
    <property type="match status" value="1"/>
</dbReference>
<dbReference type="PANTHER" id="PTHR23343">
    <property type="entry name" value="ZONA PELLUCIDA SPERM-BINDING PROTEIN"/>
    <property type="match status" value="1"/>
</dbReference>
<accession>A0A8C6WIL0</accession>
<evidence type="ECO:0000313" key="14">
    <source>
        <dbReference type="Proteomes" id="UP000694523"/>
    </source>
</evidence>
<sequence length="623" mass="69859">MAQTPNPLQWAPPFYLAPPHFPHPTHHHKTRVHSNAPLTRTTTSFGARQLETPQQDQQQNDHIRPPEENYRKRASRMNWAKVAPHLKHTSSRTRSPTRATGYSPTLLPHNYAFNPYYHFYHHPKIPLTNPDSLVKSHQPSEVTEKMPMFYFNFASMPHDPMRTTQASPLPTFAAQIQTGHTTKTNVRDLAPITPFVNLMRSPTNQYPPYGSPMNPNTPVYTHHRLPHDFYHLYHRPQAENLPPPVSVPRSQQTPNSVPLSEDPKDGFGSYFKPELPVQFKPGNDPAEGLNDEGKSAAHSDPSYDGSSWEKWLEMVAKVNNVPEPLYMFPLPDEKMREEASVQDHFRASSMAQPLASPCSPGTGSHFHHTVSPGCFSFPVKECIVGEHFVFSLPEFAVEPKVVSPGDSGVSCALKRLTSNPHVYYVPLHGCGVTKQVIDALMIYQLELETCSYDNSLIRMLVECSLYPGFPPAETLLILDPLPLQYLVPLQLRIATDESYSFHPEAHRPLSGLRGRLVFMELSLLQPPDPSVVLRVHYCLAYTLTPYTSAMLIYDGCLPGSESQLLPSLSSNTRYIVVTSFLSLTSSKPSIVYDVDPEVYFFCLTEVCSSSDGVCSTGCINSSE</sequence>
<evidence type="ECO:0000256" key="10">
    <source>
        <dbReference type="ARBA" id="ARBA00024183"/>
    </source>
</evidence>
<keyword evidence="14" id="KW-1185">Reference proteome</keyword>
<proteinExistence type="predicted"/>
<feature type="compositionally biased region" description="Polar residues" evidence="11">
    <location>
        <begin position="248"/>
        <end position="258"/>
    </location>
</feature>
<keyword evidence="9" id="KW-0278">Fertilization</keyword>
<dbReference type="GO" id="GO:0060468">
    <property type="term" value="P:prevention of polyspermy"/>
    <property type="evidence" value="ECO:0007669"/>
    <property type="project" value="TreeGrafter"/>
</dbReference>
<dbReference type="PROSITE" id="PS51034">
    <property type="entry name" value="ZP_2"/>
    <property type="match status" value="1"/>
</dbReference>
<dbReference type="PANTHER" id="PTHR23343:SF117">
    <property type="entry name" value="ZONA PELLUCIDA SPERM-BINDING PROTEIN 4-LIKE ISOFORM X1"/>
    <property type="match status" value="1"/>
</dbReference>
<dbReference type="Pfam" id="PF00100">
    <property type="entry name" value="Zona_pellucida"/>
    <property type="match status" value="1"/>
</dbReference>
<evidence type="ECO:0000256" key="11">
    <source>
        <dbReference type="SAM" id="MobiDB-lite"/>
    </source>
</evidence>
<feature type="domain" description="ZP" evidence="12">
    <location>
        <begin position="373"/>
        <end position="623"/>
    </location>
</feature>
<evidence type="ECO:0000256" key="9">
    <source>
        <dbReference type="ARBA" id="ARBA00023279"/>
    </source>
</evidence>
<reference evidence="13" key="2">
    <citation type="submission" date="2025-09" db="UniProtKB">
        <authorList>
            <consortium name="Ensembl"/>
        </authorList>
    </citation>
    <scope>IDENTIFICATION</scope>
</reference>
<evidence type="ECO:0000256" key="3">
    <source>
        <dbReference type="ARBA" id="ARBA00022530"/>
    </source>
</evidence>
<evidence type="ECO:0000313" key="13">
    <source>
        <dbReference type="Ensembl" id="ENSNMLP00000009604.1"/>
    </source>
</evidence>
<dbReference type="GO" id="GO:0035804">
    <property type="term" value="F:structural constituent of egg coat"/>
    <property type="evidence" value="ECO:0007669"/>
    <property type="project" value="TreeGrafter"/>
</dbReference>
<dbReference type="InterPro" id="IPR051148">
    <property type="entry name" value="Zona_Pellucida_Domain_gp"/>
</dbReference>
<comment type="subcellular location">
    <subcellularLocation>
        <location evidence="1">Cell membrane</location>
        <topology evidence="1">Single-pass type I membrane protein</topology>
    </subcellularLocation>
    <subcellularLocation>
        <location evidence="10">Zona pellucida</location>
    </subcellularLocation>
</comment>
<evidence type="ECO:0000256" key="8">
    <source>
        <dbReference type="ARBA" id="ARBA00023157"/>
    </source>
</evidence>
<dbReference type="InterPro" id="IPR001507">
    <property type="entry name" value="ZP_dom"/>
</dbReference>
<keyword evidence="2" id="KW-1003">Cell membrane</keyword>
<dbReference type="InterPro" id="IPR055355">
    <property type="entry name" value="ZP-C"/>
</dbReference>
<reference evidence="13" key="1">
    <citation type="submission" date="2025-08" db="UniProtKB">
        <authorList>
            <consortium name="Ensembl"/>
        </authorList>
    </citation>
    <scope>IDENTIFICATION</scope>
</reference>
<keyword evidence="3" id="KW-0272">Extracellular matrix</keyword>
<evidence type="ECO:0000256" key="4">
    <source>
        <dbReference type="ARBA" id="ARBA00022685"/>
    </source>
</evidence>
<dbReference type="AlphaFoldDB" id="A0A8C6WIL0"/>
<dbReference type="GO" id="GO:0035805">
    <property type="term" value="C:egg coat"/>
    <property type="evidence" value="ECO:0007669"/>
    <property type="project" value="UniProtKB-SubCell"/>
</dbReference>
<organism evidence="13 14">
    <name type="scientific">Neogobius melanostomus</name>
    <name type="common">round goby</name>
    <dbReference type="NCBI Taxonomy" id="47308"/>
    <lineage>
        <taxon>Eukaryota</taxon>
        <taxon>Metazoa</taxon>
        <taxon>Chordata</taxon>
        <taxon>Craniata</taxon>
        <taxon>Vertebrata</taxon>
        <taxon>Euteleostomi</taxon>
        <taxon>Actinopterygii</taxon>
        <taxon>Neopterygii</taxon>
        <taxon>Teleostei</taxon>
        <taxon>Neoteleostei</taxon>
        <taxon>Acanthomorphata</taxon>
        <taxon>Gobiaria</taxon>
        <taxon>Gobiiformes</taxon>
        <taxon>Gobioidei</taxon>
        <taxon>Gobiidae</taxon>
        <taxon>Benthophilinae</taxon>
        <taxon>Neogobiini</taxon>
        <taxon>Neogobius</taxon>
    </lineage>
</organism>
<dbReference type="Ensembl" id="ENSNMLT00000010857.1">
    <property type="protein sequence ID" value="ENSNMLP00000009604.1"/>
    <property type="gene ID" value="ENSNMLG00000006667.1"/>
</dbReference>
<feature type="region of interest" description="Disordered" evidence="11">
    <location>
        <begin position="237"/>
        <end position="302"/>
    </location>
</feature>
<keyword evidence="5" id="KW-0812">Transmembrane</keyword>
<dbReference type="Proteomes" id="UP000694523">
    <property type="component" value="Unplaced"/>
</dbReference>
<dbReference type="GO" id="GO:0032190">
    <property type="term" value="F:acrosin binding"/>
    <property type="evidence" value="ECO:0007669"/>
    <property type="project" value="TreeGrafter"/>
</dbReference>
<keyword evidence="7" id="KW-0472">Membrane</keyword>
<dbReference type="GO" id="GO:0005886">
    <property type="term" value="C:plasma membrane"/>
    <property type="evidence" value="ECO:0007669"/>
    <property type="project" value="UniProtKB-SubCell"/>
</dbReference>
<keyword evidence="3" id="KW-0964">Secreted</keyword>
<name>A0A8C6WIL0_9GOBI</name>
<keyword evidence="4" id="KW-0165">Cleavage on pair of basic residues</keyword>
<keyword evidence="8" id="KW-1015">Disulfide bond</keyword>
<dbReference type="SMART" id="SM00241">
    <property type="entry name" value="ZP"/>
    <property type="match status" value="1"/>
</dbReference>
<keyword evidence="6" id="KW-1133">Transmembrane helix</keyword>
<dbReference type="GO" id="GO:0007339">
    <property type="term" value="P:binding of sperm to zona pellucida"/>
    <property type="evidence" value="ECO:0007669"/>
    <property type="project" value="TreeGrafter"/>
</dbReference>
<evidence type="ECO:0000259" key="12">
    <source>
        <dbReference type="PROSITE" id="PS51034"/>
    </source>
</evidence>
<evidence type="ECO:0000256" key="2">
    <source>
        <dbReference type="ARBA" id="ARBA00022475"/>
    </source>
</evidence>
<dbReference type="InterPro" id="IPR042235">
    <property type="entry name" value="ZP-C_dom"/>
</dbReference>
<evidence type="ECO:0000256" key="6">
    <source>
        <dbReference type="ARBA" id="ARBA00022989"/>
    </source>
</evidence>
<evidence type="ECO:0000256" key="1">
    <source>
        <dbReference type="ARBA" id="ARBA00004251"/>
    </source>
</evidence>